<keyword evidence="4" id="KW-1185">Reference proteome</keyword>
<accession>A0ABP9P5K5</accession>
<dbReference type="InterPro" id="IPR036291">
    <property type="entry name" value="NAD(P)-bd_dom_sf"/>
</dbReference>
<sequence length="360" mass="39207">MGSVRVAIVGVGNCATSLIQGVHYYRDADPADTVPGLMHVAFGDYHVRDIEFAAAFDVDDKKVGKDLSEAINASENNTIKIADVPTLGVEVQRGPTLDGLGKYYRETIEESAAEPVDVVQVLKDAEVDVLVSYLPVGSEQADKFYAQCAIDAGVGFVNALPVFIASDPEWAEKFRAAGVPIVGDDIKSQIGATITHRVMAKLFEDRGVALDRTYQLNVGGNMDFKNMLERERLESKKISKTQAVTSNLEGSLAGKVHDRNVHIGPSDYVAWLDDRKWAYVRLEGRAFGDVPLNLEYKLEVWDSPNSAGIIIDAVRAAKIAKDRGIGGPLIEASSYLMKSPPVQIPDEEGRRRVEAFIAGE</sequence>
<reference evidence="4" key="1">
    <citation type="journal article" date="2019" name="Int. J. Syst. Evol. Microbiol.">
        <title>The Global Catalogue of Microorganisms (GCM) 10K type strain sequencing project: providing services to taxonomists for standard genome sequencing and annotation.</title>
        <authorList>
            <consortium name="The Broad Institute Genomics Platform"/>
            <consortium name="The Broad Institute Genome Sequencing Center for Infectious Disease"/>
            <person name="Wu L."/>
            <person name="Ma J."/>
        </authorList>
    </citation>
    <scope>NUCLEOTIDE SEQUENCE [LARGE SCALE GENOMIC DNA]</scope>
    <source>
        <strain evidence="4">JCM 18459</strain>
    </source>
</reference>
<gene>
    <name evidence="3" type="ORF">GCM10023340_01090</name>
</gene>
<dbReference type="EMBL" id="BAABKG010000001">
    <property type="protein sequence ID" value="GAA5140641.1"/>
    <property type="molecule type" value="Genomic_DNA"/>
</dbReference>
<organism evidence="3 4">
    <name type="scientific">Nocardioides marinquilinus</name>
    <dbReference type="NCBI Taxonomy" id="1210400"/>
    <lineage>
        <taxon>Bacteria</taxon>
        <taxon>Bacillati</taxon>
        <taxon>Actinomycetota</taxon>
        <taxon>Actinomycetes</taxon>
        <taxon>Propionibacteriales</taxon>
        <taxon>Nocardioidaceae</taxon>
        <taxon>Nocardioides</taxon>
    </lineage>
</organism>
<dbReference type="Pfam" id="PF01658">
    <property type="entry name" value="Inos-1-P_synth"/>
    <property type="match status" value="1"/>
</dbReference>
<evidence type="ECO:0000313" key="3">
    <source>
        <dbReference type="EMBL" id="GAA5140641.1"/>
    </source>
</evidence>
<dbReference type="PIRSF" id="PIRSF015578">
    <property type="entry name" value="Myoinos-ppht_syn"/>
    <property type="match status" value="1"/>
</dbReference>
<dbReference type="PANTHER" id="PTHR43125:SF1">
    <property type="entry name" value="INOSITOL-3-PHOSPHATE SYNTHASE"/>
    <property type="match status" value="1"/>
</dbReference>
<dbReference type="SUPFAM" id="SSF51735">
    <property type="entry name" value="NAD(P)-binding Rossmann-fold domains"/>
    <property type="match status" value="1"/>
</dbReference>
<comment type="caution">
    <text evidence="3">The sequence shown here is derived from an EMBL/GenBank/DDBJ whole genome shotgun (WGS) entry which is preliminary data.</text>
</comment>
<dbReference type="Proteomes" id="UP001500221">
    <property type="component" value="Unassembled WGS sequence"/>
</dbReference>
<protein>
    <submittedName>
        <fullName evidence="3">Inositol-3-phosphate synthase</fullName>
    </submittedName>
</protein>
<dbReference type="InterPro" id="IPR002587">
    <property type="entry name" value="Myo-inos-1-P_Synthase"/>
</dbReference>
<proteinExistence type="inferred from homology"/>
<dbReference type="Gene3D" id="3.30.360.10">
    <property type="entry name" value="Dihydrodipicolinate Reductase, domain 2"/>
    <property type="match status" value="1"/>
</dbReference>
<dbReference type="InterPro" id="IPR052199">
    <property type="entry name" value="MIPS"/>
</dbReference>
<dbReference type="Gene3D" id="3.40.50.720">
    <property type="entry name" value="NAD(P)-binding Rossmann-like Domain"/>
    <property type="match status" value="1"/>
</dbReference>
<evidence type="ECO:0000259" key="2">
    <source>
        <dbReference type="Pfam" id="PF01658"/>
    </source>
</evidence>
<dbReference type="InterPro" id="IPR013021">
    <property type="entry name" value="Myo-inos-1-P_Synthase_GAPDH"/>
</dbReference>
<comment type="similarity">
    <text evidence="1">Belongs to the myo-inositol 1-phosphate synthase family.</text>
</comment>
<dbReference type="RefSeq" id="WP_345453218.1">
    <property type="nucleotide sequence ID" value="NZ_BAABKG010000001.1"/>
</dbReference>
<dbReference type="SUPFAM" id="SSF55347">
    <property type="entry name" value="Glyceraldehyde-3-phosphate dehydrogenase-like, C-terminal domain"/>
    <property type="match status" value="1"/>
</dbReference>
<evidence type="ECO:0000313" key="4">
    <source>
        <dbReference type="Proteomes" id="UP001500221"/>
    </source>
</evidence>
<dbReference type="InterPro" id="IPR017815">
    <property type="entry name" value="Myo-inos-1-P_Synthase_actino"/>
</dbReference>
<dbReference type="PANTHER" id="PTHR43125">
    <property type="entry name" value="INOSITOL-3-PHOSPHATE SYNTHASE"/>
    <property type="match status" value="1"/>
</dbReference>
<dbReference type="NCBIfam" id="TIGR03450">
    <property type="entry name" value="mycothiol_INO1"/>
    <property type="match status" value="1"/>
</dbReference>
<evidence type="ECO:0000256" key="1">
    <source>
        <dbReference type="ARBA" id="ARBA00010813"/>
    </source>
</evidence>
<feature type="domain" description="Myo-inositol-1-phosphate synthase GAPDH-like" evidence="2">
    <location>
        <begin position="191"/>
        <end position="303"/>
    </location>
</feature>
<name>A0ABP9P5K5_9ACTN</name>